<dbReference type="InterPro" id="IPR016163">
    <property type="entry name" value="Ald_DH_C"/>
</dbReference>
<evidence type="ECO:0000256" key="3">
    <source>
        <dbReference type="PIRNR" id="PIRNR036492"/>
    </source>
</evidence>
<feature type="domain" description="Aldehyde dehydrogenase" evidence="5">
    <location>
        <begin position="3"/>
        <end position="438"/>
    </location>
</feature>
<name>A0A1H9V2W5_BUTFI</name>
<dbReference type="Proteomes" id="UP000182584">
    <property type="component" value="Unassembled WGS sequence"/>
</dbReference>
<sequence>MITQAYINDILDQQKKFFKTGKTLDLSFRIRQLKRLKCAVIQYEDEIKNALSKDLGRHGAEAYFCDIGTIILEINETIEGLRKWAKPETHFSGLTCFPSIITKVYKMPYGNMLIISPFNFPFTLSLGVLIPAIAGGNTAVIKASSKSSYSTQVLKKVVTAFFPTKYVAVIDGGHDVADMCLEAGFDKIFYTGSPKVGKHVMEMASKNLIPVALELGGENGNWCIIRKDANLKDAARKIAFFKMLNSGQICININQIAVASEVADRFIELLKDEFKRQIGDDALVNSEYPHLITKSAYDKCKSECDLYKDRVIYGGKGDPLSLRFQPTIIYPVKDDEPIVNHELFNPLLPIVPFEDNEVDKFLNIIESRHHGLALYIFTENIGWAQKVMSTMQFGGGCINEVCLHMMVKGVPFGGTGHSGMGAYHGKWGFMEFTHPTTVLVGSSRFNLPLREHPYKGIKLGLIRLFEK</sequence>
<evidence type="ECO:0000256" key="2">
    <source>
        <dbReference type="ARBA" id="ARBA00023002"/>
    </source>
</evidence>
<dbReference type="eggNOG" id="COG1012">
    <property type="taxonomic scope" value="Bacteria"/>
</dbReference>
<dbReference type="RefSeq" id="WP_074757373.1">
    <property type="nucleotide sequence ID" value="NZ_FOGJ01000021.1"/>
</dbReference>
<organism evidence="6 7">
    <name type="scientific">Butyrivibrio fibrisolvens</name>
    <dbReference type="NCBI Taxonomy" id="831"/>
    <lineage>
        <taxon>Bacteria</taxon>
        <taxon>Bacillati</taxon>
        <taxon>Bacillota</taxon>
        <taxon>Clostridia</taxon>
        <taxon>Lachnospirales</taxon>
        <taxon>Lachnospiraceae</taxon>
        <taxon>Butyrivibrio</taxon>
    </lineage>
</organism>
<accession>A0A1H9V2W5</accession>
<dbReference type="PIRSF" id="PIRSF036492">
    <property type="entry name" value="ALDH"/>
    <property type="match status" value="1"/>
</dbReference>
<dbReference type="InterPro" id="IPR012394">
    <property type="entry name" value="Aldehyde_DH_NAD(P)"/>
</dbReference>
<evidence type="ECO:0000313" key="6">
    <source>
        <dbReference type="EMBL" id="SES15891.1"/>
    </source>
</evidence>
<evidence type="ECO:0000256" key="1">
    <source>
        <dbReference type="ARBA" id="ARBA00009986"/>
    </source>
</evidence>
<dbReference type="EMBL" id="FOGJ01000021">
    <property type="protein sequence ID" value="SES15891.1"/>
    <property type="molecule type" value="Genomic_DNA"/>
</dbReference>
<dbReference type="OrthoDB" id="9762913at2"/>
<dbReference type="GO" id="GO:0006081">
    <property type="term" value="P:aldehyde metabolic process"/>
    <property type="evidence" value="ECO:0007669"/>
    <property type="project" value="InterPro"/>
</dbReference>
<dbReference type="PANTHER" id="PTHR43570">
    <property type="entry name" value="ALDEHYDE DEHYDROGENASE"/>
    <property type="match status" value="1"/>
</dbReference>
<dbReference type="Pfam" id="PF00171">
    <property type="entry name" value="Aldedh"/>
    <property type="match status" value="1"/>
</dbReference>
<evidence type="ECO:0000256" key="4">
    <source>
        <dbReference type="PIRSR" id="PIRSR036492-1"/>
    </source>
</evidence>
<dbReference type="GO" id="GO:0005737">
    <property type="term" value="C:cytoplasm"/>
    <property type="evidence" value="ECO:0007669"/>
    <property type="project" value="TreeGrafter"/>
</dbReference>
<protein>
    <recommendedName>
        <fullName evidence="3">Aldehyde dehydrogenase</fullName>
    </recommendedName>
</protein>
<proteinExistence type="inferred from homology"/>
<dbReference type="GO" id="GO:0004029">
    <property type="term" value="F:aldehyde dehydrogenase (NAD+) activity"/>
    <property type="evidence" value="ECO:0007669"/>
    <property type="project" value="TreeGrafter"/>
</dbReference>
<reference evidence="6 7" key="1">
    <citation type="submission" date="2016-10" db="EMBL/GenBank/DDBJ databases">
        <authorList>
            <person name="de Groot N.N."/>
        </authorList>
    </citation>
    <scope>NUCLEOTIDE SEQUENCE [LARGE SCALE GENOMIC DNA]</scope>
    <source>
        <strain evidence="6 7">AR40</strain>
    </source>
</reference>
<evidence type="ECO:0000259" key="5">
    <source>
        <dbReference type="Pfam" id="PF00171"/>
    </source>
</evidence>
<dbReference type="InterPro" id="IPR016162">
    <property type="entry name" value="Ald_DH_N"/>
</dbReference>
<dbReference type="AlphaFoldDB" id="A0A1H9V2W5"/>
<dbReference type="InterPro" id="IPR016161">
    <property type="entry name" value="Ald_DH/histidinol_DH"/>
</dbReference>
<dbReference type="Gene3D" id="3.40.309.10">
    <property type="entry name" value="Aldehyde Dehydrogenase, Chain A, domain 2"/>
    <property type="match status" value="1"/>
</dbReference>
<evidence type="ECO:0000313" key="7">
    <source>
        <dbReference type="Proteomes" id="UP000182584"/>
    </source>
</evidence>
<dbReference type="Gene3D" id="3.40.605.10">
    <property type="entry name" value="Aldehyde Dehydrogenase, Chain A, domain 1"/>
    <property type="match status" value="1"/>
</dbReference>
<feature type="active site" evidence="4">
    <location>
        <position position="214"/>
    </location>
</feature>
<gene>
    <name evidence="6" type="ORF">SAMN04487884_1212</name>
</gene>
<dbReference type="InterPro" id="IPR015590">
    <property type="entry name" value="Aldehyde_DH_dom"/>
</dbReference>
<keyword evidence="2 3" id="KW-0560">Oxidoreductase</keyword>
<dbReference type="PANTHER" id="PTHR43570:SF16">
    <property type="entry name" value="ALDEHYDE DEHYDROGENASE TYPE III, ISOFORM Q"/>
    <property type="match status" value="1"/>
</dbReference>
<feature type="active site" evidence="4">
    <location>
        <position position="250"/>
    </location>
</feature>
<dbReference type="SUPFAM" id="SSF53720">
    <property type="entry name" value="ALDH-like"/>
    <property type="match status" value="1"/>
</dbReference>
<comment type="similarity">
    <text evidence="1 3">Belongs to the aldehyde dehydrogenase family.</text>
</comment>